<dbReference type="InterPro" id="IPR027417">
    <property type="entry name" value="P-loop_NTPase"/>
</dbReference>
<feature type="transmembrane region" description="Helical" evidence="12">
    <location>
        <begin position="384"/>
        <end position="402"/>
    </location>
</feature>
<evidence type="ECO:0000256" key="11">
    <source>
        <dbReference type="SAM" id="MobiDB-lite"/>
    </source>
</evidence>
<dbReference type="SUPFAM" id="SSF90123">
    <property type="entry name" value="ABC transporter transmembrane region"/>
    <property type="match status" value="2"/>
</dbReference>
<feature type="transmembrane region" description="Helical" evidence="12">
    <location>
        <begin position="1043"/>
        <end position="1067"/>
    </location>
</feature>
<feature type="region of interest" description="Disordered" evidence="11">
    <location>
        <begin position="1"/>
        <end position="78"/>
    </location>
</feature>
<gene>
    <name evidence="15" type="ORF">CBER1_09108</name>
</gene>
<evidence type="ECO:0000256" key="8">
    <source>
        <dbReference type="ARBA" id="ARBA00022989"/>
    </source>
</evidence>
<feature type="domain" description="ABC transmembrane type-1" evidence="14">
    <location>
        <begin position="783"/>
        <end position="1072"/>
    </location>
</feature>
<dbReference type="FunFam" id="3.40.50.300:FF:000251">
    <property type="entry name" value="ABC transporter B family member 19"/>
    <property type="match status" value="1"/>
</dbReference>
<dbReference type="FunFam" id="3.40.50.300:FF:000302">
    <property type="entry name" value="ATP-binding cassette subfamily B member 5"/>
    <property type="match status" value="1"/>
</dbReference>
<feature type="domain" description="ABC transporter" evidence="13">
    <location>
        <begin position="448"/>
        <end position="693"/>
    </location>
</feature>
<dbReference type="GO" id="GO:0005743">
    <property type="term" value="C:mitochondrial inner membrane"/>
    <property type="evidence" value="ECO:0007669"/>
    <property type="project" value="TreeGrafter"/>
</dbReference>
<evidence type="ECO:0000256" key="7">
    <source>
        <dbReference type="ARBA" id="ARBA00022840"/>
    </source>
</evidence>
<dbReference type="Gene3D" id="1.20.1560.10">
    <property type="entry name" value="ABC transporter type 1, transmembrane domain"/>
    <property type="match status" value="1"/>
</dbReference>
<feature type="domain" description="ABC transporter" evidence="13">
    <location>
        <begin position="1107"/>
        <end position="1347"/>
    </location>
</feature>
<feature type="compositionally biased region" description="Basic and acidic residues" evidence="11">
    <location>
        <begin position="1"/>
        <end position="12"/>
    </location>
</feature>
<dbReference type="GO" id="GO:0005886">
    <property type="term" value="C:plasma membrane"/>
    <property type="evidence" value="ECO:0007669"/>
    <property type="project" value="UniProtKB-SubCell"/>
</dbReference>
<name>A0A2S6CAM1_9PEZI</name>
<dbReference type="GO" id="GO:0090374">
    <property type="term" value="P:oligopeptide export from mitochondrion"/>
    <property type="evidence" value="ECO:0007669"/>
    <property type="project" value="TreeGrafter"/>
</dbReference>
<comment type="caution">
    <text evidence="15">The sequence shown here is derived from an EMBL/GenBank/DDBJ whole genome shotgun (WGS) entry which is preliminary data.</text>
</comment>
<dbReference type="InterPro" id="IPR003439">
    <property type="entry name" value="ABC_transporter-like_ATP-bd"/>
</dbReference>
<keyword evidence="8 12" id="KW-1133">Transmembrane helix</keyword>
<dbReference type="CDD" id="cd18578">
    <property type="entry name" value="ABC_6TM_Pgp_ABCB1_D2_like"/>
    <property type="match status" value="1"/>
</dbReference>
<evidence type="ECO:0000256" key="10">
    <source>
        <dbReference type="ARBA" id="ARBA00023180"/>
    </source>
</evidence>
<dbReference type="PROSITE" id="PS00211">
    <property type="entry name" value="ABC_TRANSPORTER_1"/>
    <property type="match status" value="2"/>
</dbReference>
<keyword evidence="6" id="KW-0547">Nucleotide-binding</keyword>
<evidence type="ECO:0000256" key="9">
    <source>
        <dbReference type="ARBA" id="ARBA00023136"/>
    </source>
</evidence>
<dbReference type="GO" id="GO:0015421">
    <property type="term" value="F:ABC-type oligopeptide transporter activity"/>
    <property type="evidence" value="ECO:0007669"/>
    <property type="project" value="TreeGrafter"/>
</dbReference>
<dbReference type="Pfam" id="PF00664">
    <property type="entry name" value="ABC_membrane"/>
    <property type="match status" value="2"/>
</dbReference>
<proteinExistence type="inferred from homology"/>
<protein>
    <submittedName>
        <fullName evidence="15">Uncharacterized protein</fullName>
    </submittedName>
</protein>
<feature type="transmembrane region" description="Helical" evidence="12">
    <location>
        <begin position="173"/>
        <end position="195"/>
    </location>
</feature>
<keyword evidence="10" id="KW-0325">Glycoprotein</keyword>
<sequence length="1353" mass="147572">MGAEKHDDDRSLETSTARVEAHNSDVVDREKAVVEQEKAAFAQAPFPTQMAPEPAPALQRKDSRGSKGSAKAEDDEQKDQDLLAHLPEHEAAILRRQLEVPPVNVKYTMLYRYATRNDLIIIGISSIAAIAAGAALPLMTVVFGSLTGTFQGFFQGTVTGSDFSSEISKLTLYFVYLGIAEFVATYIATVGFIYAGEHISGKVRQHYLASILRQNIGYFDKLGAGEITTRITADTNLVQDGISEKVGLTLTALATFIAAYVIGYIKYWKLTLILTSSVVAIFLTMGGLGQFIVKWSKASLASYAEGGTVAEEVISSVRNAIAFGTQDKLAKEYDKHLAIAERAGFRTKALTGSMIGFLMCYVYLTYGLAFWMGSRFIVSGETTLQSVITIVMSIMIGAFALGNVAPNVQAFTTGVAAASKIYSTIDRVSPLDPTSESGIKLEQLKGVVELRNVKHIYPSRPEVVVMEDVSLVVPAGKTTALVGASGSGKSTIVGLVERFYDPVGGTVTLDGHNVQDLNLRWLRQQISLVSQEPTLFATSIAGNIRHGLIGTDAENLPEDKIRELIENAAKTSNAHDFVCQLPEGYETNVGERGFLLSGGQKQRIAIARAIVSDPKILLLDEATSALDTKSEGVVQAALDKAAQGRTTIVIAHRLSTIRDADNIVVMQQGHIVEQGTHDDLLEKNGAYGSLVEAQRIAAENDQGGSESEEEEIFDEKDDKLYNSSSTDLAKDPDDLKLAQTRTQNSVSSKVLAKKEERAAPKYSLWTLIRVVGSFNKTEWQWMLFGLFWSVICGGGNPVQSVFLAKSITSLSLPPSQYGTLRSEANFWSWMYFMLAMVQLLSYFGQGIAFAWCSEKLVRRARDKSFRTILRQDIAFFDKEENSAGALTSFLSTETTHLAGMSGVTLGTLLLVTTTLIVGFVIALAVGWKLALVCIATVPVVLACGFLRFWMLTRFQARAKKAYSKSASYACEATSAIRTVASLTREHDVWNHYHEQIVDQEKSSLQSIIRSSSLYAASQSLMFLCIALGFWYGGTLIGSGEYSMFQFFLCFSAVIFGAQSAGTIFSFAPDMGKAKHAAHEMKTLFDRKPEIDTWATHGDDIADVEGDIEFRDVHFRYPTRPEQPVLRGLNLSVRPGQYVALVGASGCGKSTTIALLERFYSPLVGGIYVDGKEISSLNVNAYRNKLALVSQEPTLYQGTIRENILLGADTAPEDVPEESIVQACKDANIYDFIMSLPEGFDTVVGSKGSMLSGGQKQRVAIARALLRDPRILLLDEATSALDSESEKIVQAALDKAAKGRTTIAVAHRLSTIQKADMIYVFDQGKIVENGTHSELIAKKGRYFELVNLQSLGKH</sequence>
<keyword evidence="16" id="KW-1185">Reference proteome</keyword>
<feature type="transmembrane region" description="Helical" evidence="12">
    <location>
        <begin position="829"/>
        <end position="851"/>
    </location>
</feature>
<dbReference type="GO" id="GO:0016887">
    <property type="term" value="F:ATP hydrolysis activity"/>
    <property type="evidence" value="ECO:0007669"/>
    <property type="project" value="InterPro"/>
</dbReference>
<feature type="transmembrane region" description="Helical" evidence="12">
    <location>
        <begin position="119"/>
        <end position="143"/>
    </location>
</feature>
<reference evidence="16" key="1">
    <citation type="journal article" date="2017" name="bioRxiv">
        <title>Conservation of a gene cluster reveals novel cercosporin biosynthetic mechanisms and extends production to the genus Colletotrichum.</title>
        <authorList>
            <person name="de Jonge R."/>
            <person name="Ebert M.K."/>
            <person name="Huitt-Roehl C.R."/>
            <person name="Pal P."/>
            <person name="Suttle J.C."/>
            <person name="Spanner R.E."/>
            <person name="Neubauer J.D."/>
            <person name="Jurick W.M.II."/>
            <person name="Stott K.A."/>
            <person name="Secor G.A."/>
            <person name="Thomma B.P.H.J."/>
            <person name="Van de Peer Y."/>
            <person name="Townsend C.A."/>
            <person name="Bolton M.D."/>
        </authorList>
    </citation>
    <scope>NUCLEOTIDE SEQUENCE [LARGE SCALE GENOMIC DNA]</scope>
    <source>
        <strain evidence="16">CBS538.71</strain>
    </source>
</reference>
<evidence type="ECO:0000313" key="16">
    <source>
        <dbReference type="Proteomes" id="UP000237631"/>
    </source>
</evidence>
<dbReference type="InterPro" id="IPR039421">
    <property type="entry name" value="Type_1_exporter"/>
</dbReference>
<feature type="transmembrane region" description="Helical" evidence="12">
    <location>
        <begin position="349"/>
        <end position="372"/>
    </location>
</feature>
<keyword evidence="4" id="KW-1003">Cell membrane</keyword>
<dbReference type="GO" id="GO:0005524">
    <property type="term" value="F:ATP binding"/>
    <property type="evidence" value="ECO:0007669"/>
    <property type="project" value="UniProtKB-KW"/>
</dbReference>
<dbReference type="FunFam" id="1.20.1560.10:FF:000009">
    <property type="entry name" value="ABC transporter B family member 1"/>
    <property type="match status" value="1"/>
</dbReference>
<feature type="transmembrane region" description="Helical" evidence="12">
    <location>
        <begin position="271"/>
        <end position="293"/>
    </location>
</feature>
<dbReference type="Pfam" id="PF00005">
    <property type="entry name" value="ABC_tran"/>
    <property type="match status" value="2"/>
</dbReference>
<evidence type="ECO:0000256" key="6">
    <source>
        <dbReference type="ARBA" id="ARBA00022741"/>
    </source>
</evidence>
<keyword evidence="7" id="KW-0067">ATP-binding</keyword>
<dbReference type="InterPro" id="IPR036640">
    <property type="entry name" value="ABC1_TM_sf"/>
</dbReference>
<feature type="transmembrane region" description="Helical" evidence="12">
    <location>
        <begin position="781"/>
        <end position="804"/>
    </location>
</feature>
<evidence type="ECO:0000256" key="4">
    <source>
        <dbReference type="ARBA" id="ARBA00022475"/>
    </source>
</evidence>
<feature type="domain" description="ABC transmembrane type-1" evidence="14">
    <location>
        <begin position="124"/>
        <end position="413"/>
    </location>
</feature>
<dbReference type="InterPro" id="IPR017871">
    <property type="entry name" value="ABC_transporter-like_CS"/>
</dbReference>
<dbReference type="STRING" id="357750.A0A2S6CAM1"/>
<evidence type="ECO:0000256" key="1">
    <source>
        <dbReference type="ARBA" id="ARBA00004651"/>
    </source>
</evidence>
<dbReference type="FunFam" id="1.20.1560.10:FF:000102">
    <property type="entry name" value="ABC multidrug transporter Mdr1"/>
    <property type="match status" value="1"/>
</dbReference>
<dbReference type="InterPro" id="IPR011527">
    <property type="entry name" value="ABC1_TM_dom"/>
</dbReference>
<keyword evidence="3" id="KW-0813">Transport</keyword>
<dbReference type="PANTHER" id="PTHR43394">
    <property type="entry name" value="ATP-DEPENDENT PERMEASE MDL1, MITOCHONDRIAL"/>
    <property type="match status" value="1"/>
</dbReference>
<feature type="transmembrane region" description="Helical" evidence="12">
    <location>
        <begin position="929"/>
        <end position="950"/>
    </location>
</feature>
<feature type="compositionally biased region" description="Basic and acidic residues" evidence="11">
    <location>
        <begin position="19"/>
        <end position="38"/>
    </location>
</feature>
<dbReference type="EMBL" id="PNEN01000510">
    <property type="protein sequence ID" value="PPJ56765.1"/>
    <property type="molecule type" value="Genomic_DNA"/>
</dbReference>
<evidence type="ECO:0000313" key="15">
    <source>
        <dbReference type="EMBL" id="PPJ56765.1"/>
    </source>
</evidence>
<dbReference type="InterPro" id="IPR003593">
    <property type="entry name" value="AAA+_ATPase"/>
</dbReference>
<keyword evidence="9 12" id="KW-0472">Membrane</keyword>
<evidence type="ECO:0000256" key="2">
    <source>
        <dbReference type="ARBA" id="ARBA00007577"/>
    </source>
</evidence>
<evidence type="ECO:0000256" key="5">
    <source>
        <dbReference type="ARBA" id="ARBA00022692"/>
    </source>
</evidence>
<dbReference type="Gene3D" id="3.40.50.300">
    <property type="entry name" value="P-loop containing nucleotide triphosphate hydrolases"/>
    <property type="match status" value="2"/>
</dbReference>
<dbReference type="CDD" id="cd03249">
    <property type="entry name" value="ABC_MTABC3_MDL1_MDL2"/>
    <property type="match status" value="2"/>
</dbReference>
<evidence type="ECO:0000259" key="13">
    <source>
        <dbReference type="PROSITE" id="PS50893"/>
    </source>
</evidence>
<dbReference type="CDD" id="cd18577">
    <property type="entry name" value="ABC_6TM_Pgp_ABCB1_D1_like"/>
    <property type="match status" value="1"/>
</dbReference>
<evidence type="ECO:0000256" key="3">
    <source>
        <dbReference type="ARBA" id="ARBA00022448"/>
    </source>
</evidence>
<comment type="subcellular location">
    <subcellularLocation>
        <location evidence="1">Cell membrane</location>
        <topology evidence="1">Multi-pass membrane protein</topology>
    </subcellularLocation>
</comment>
<dbReference type="SMART" id="SM00382">
    <property type="entry name" value="AAA"/>
    <property type="match status" value="2"/>
</dbReference>
<dbReference type="SUPFAM" id="SSF52540">
    <property type="entry name" value="P-loop containing nucleoside triphosphate hydrolases"/>
    <property type="match status" value="2"/>
</dbReference>
<dbReference type="OrthoDB" id="6500128at2759"/>
<feature type="transmembrane region" description="Helical" evidence="12">
    <location>
        <begin position="903"/>
        <end position="923"/>
    </location>
</feature>
<keyword evidence="5 12" id="KW-0812">Transmembrane</keyword>
<feature type="transmembrane region" description="Helical" evidence="12">
    <location>
        <begin position="1011"/>
        <end position="1031"/>
    </location>
</feature>
<accession>A0A2S6CAM1</accession>
<dbReference type="PROSITE" id="PS50929">
    <property type="entry name" value="ABC_TM1F"/>
    <property type="match status" value="2"/>
</dbReference>
<dbReference type="Proteomes" id="UP000237631">
    <property type="component" value="Unassembled WGS sequence"/>
</dbReference>
<evidence type="ECO:0000259" key="14">
    <source>
        <dbReference type="PROSITE" id="PS50929"/>
    </source>
</evidence>
<organism evidence="15 16">
    <name type="scientific">Cercospora berteroae</name>
    <dbReference type="NCBI Taxonomy" id="357750"/>
    <lineage>
        <taxon>Eukaryota</taxon>
        <taxon>Fungi</taxon>
        <taxon>Dikarya</taxon>
        <taxon>Ascomycota</taxon>
        <taxon>Pezizomycotina</taxon>
        <taxon>Dothideomycetes</taxon>
        <taxon>Dothideomycetidae</taxon>
        <taxon>Mycosphaerellales</taxon>
        <taxon>Mycosphaerellaceae</taxon>
        <taxon>Cercospora</taxon>
    </lineage>
</organism>
<comment type="similarity">
    <text evidence="2">Belongs to the ABC transporter superfamily. ABCB family. Multidrug resistance exporter (TC 3.A.1.201) subfamily.</text>
</comment>
<feature type="transmembrane region" description="Helical" evidence="12">
    <location>
        <begin position="246"/>
        <end position="265"/>
    </location>
</feature>
<evidence type="ECO:0000256" key="12">
    <source>
        <dbReference type="SAM" id="Phobius"/>
    </source>
</evidence>
<dbReference type="PROSITE" id="PS50893">
    <property type="entry name" value="ABC_TRANSPORTER_2"/>
    <property type="match status" value="2"/>
</dbReference>
<dbReference type="PANTHER" id="PTHR43394:SF27">
    <property type="entry name" value="ATP-DEPENDENT TRANSLOCASE ABCB1-LIKE"/>
    <property type="match status" value="1"/>
</dbReference>